<gene>
    <name evidence="5" type="ORF">FXB40_07825</name>
</gene>
<dbReference type="PROSITE" id="PS01124">
    <property type="entry name" value="HTH_ARAC_FAMILY_2"/>
    <property type="match status" value="1"/>
</dbReference>
<evidence type="ECO:0000313" key="6">
    <source>
        <dbReference type="Proteomes" id="UP000324758"/>
    </source>
</evidence>
<keyword evidence="6" id="KW-1185">Reference proteome</keyword>
<dbReference type="GO" id="GO:0043565">
    <property type="term" value="F:sequence-specific DNA binding"/>
    <property type="evidence" value="ECO:0007669"/>
    <property type="project" value="InterPro"/>
</dbReference>
<dbReference type="InterPro" id="IPR009057">
    <property type="entry name" value="Homeodomain-like_sf"/>
</dbReference>
<evidence type="ECO:0000256" key="2">
    <source>
        <dbReference type="ARBA" id="ARBA00023125"/>
    </source>
</evidence>
<dbReference type="SMART" id="SM00342">
    <property type="entry name" value="HTH_ARAC"/>
    <property type="match status" value="1"/>
</dbReference>
<name>A0A5D3KK73_9BRAD</name>
<dbReference type="RefSeq" id="WP_148771627.1">
    <property type="nucleotide sequence ID" value="NZ_VSSS01000014.1"/>
</dbReference>
<keyword evidence="1" id="KW-0805">Transcription regulation</keyword>
<dbReference type="PANTHER" id="PTHR46796:SF12">
    <property type="entry name" value="HTH-TYPE DNA-BINDING TRANSCRIPTIONAL ACTIVATOR EUTR"/>
    <property type="match status" value="1"/>
</dbReference>
<dbReference type="InterPro" id="IPR035418">
    <property type="entry name" value="AraC-bd_2"/>
</dbReference>
<dbReference type="SUPFAM" id="SSF46689">
    <property type="entry name" value="Homeodomain-like"/>
    <property type="match status" value="1"/>
</dbReference>
<comment type="caution">
    <text evidence="5">The sequence shown here is derived from an EMBL/GenBank/DDBJ whole genome shotgun (WGS) entry which is preliminary data.</text>
</comment>
<keyword evidence="2" id="KW-0238">DNA-binding</keyword>
<dbReference type="InterPro" id="IPR018060">
    <property type="entry name" value="HTH_AraC"/>
</dbReference>
<dbReference type="Gene3D" id="1.10.10.60">
    <property type="entry name" value="Homeodomain-like"/>
    <property type="match status" value="1"/>
</dbReference>
<feature type="domain" description="HTH araC/xylS-type" evidence="4">
    <location>
        <begin position="227"/>
        <end position="327"/>
    </location>
</feature>
<dbReference type="GO" id="GO:0003700">
    <property type="term" value="F:DNA-binding transcription factor activity"/>
    <property type="evidence" value="ECO:0007669"/>
    <property type="project" value="InterPro"/>
</dbReference>
<dbReference type="Pfam" id="PF14525">
    <property type="entry name" value="AraC_binding_2"/>
    <property type="match status" value="1"/>
</dbReference>
<dbReference type="PANTHER" id="PTHR46796">
    <property type="entry name" value="HTH-TYPE TRANSCRIPTIONAL ACTIVATOR RHAS-RELATED"/>
    <property type="match status" value="1"/>
</dbReference>
<dbReference type="AlphaFoldDB" id="A0A5D3KK73"/>
<evidence type="ECO:0000259" key="4">
    <source>
        <dbReference type="PROSITE" id="PS01124"/>
    </source>
</evidence>
<dbReference type="InterPro" id="IPR050204">
    <property type="entry name" value="AraC_XylS_family_regulators"/>
</dbReference>
<evidence type="ECO:0000313" key="5">
    <source>
        <dbReference type="EMBL" id="TYL97805.1"/>
    </source>
</evidence>
<protein>
    <submittedName>
        <fullName evidence="5">Helix-turn-helix domain-containing protein</fullName>
    </submittedName>
</protein>
<keyword evidence="3" id="KW-0804">Transcription</keyword>
<accession>A0A5D3KK73</accession>
<evidence type="ECO:0000256" key="1">
    <source>
        <dbReference type="ARBA" id="ARBA00023015"/>
    </source>
</evidence>
<sequence length="329" mass="36366">MQHDPFYAPAALSGTAFEDLLATFHSQVPTFKASPPSPRQSFRWKSDVAVWPGLGVFRRNRYTADWAVTKRANDEHLSIILPIAGVADATIGTRASTAPPLTALLAPTSLSHHIKLRCVDGEYASVTLMFDVEAVSRVLSATFDAAKLSRLDLTPILDLSTGAGATFNLLAQTIASGVLDARLSERSPLAMSLLVESALRLIFEHVPHRLSFRLNRDRLQAAPRYVRRAVDFMHANMHQPLTMIDIAEAAGISVRSLQAGFRTFKDATPAAYLRQIRLDAVRAELSLSENRLPVGEVALKWGFTQMGRFAAQYHARFGHYPSEMLMRTR</sequence>
<reference evidence="5 6" key="1">
    <citation type="submission" date="2019-08" db="EMBL/GenBank/DDBJ databases">
        <title>Bradyrhizobium hipponensis sp. nov., a rhizobium isolated from a Lupinus angustifolius root nodule in Tunisia.</title>
        <authorList>
            <person name="Off K."/>
            <person name="Rejili M."/>
            <person name="Mars M."/>
            <person name="Brachmann A."/>
            <person name="Marin M."/>
        </authorList>
    </citation>
    <scope>NUCLEOTIDE SEQUENCE [LARGE SCALE GENOMIC DNA]</scope>
    <source>
        <strain evidence="5 6">CTAW71</strain>
    </source>
</reference>
<proteinExistence type="predicted"/>
<evidence type="ECO:0000256" key="3">
    <source>
        <dbReference type="ARBA" id="ARBA00023163"/>
    </source>
</evidence>
<dbReference type="EMBL" id="VSSS01000014">
    <property type="protein sequence ID" value="TYL97805.1"/>
    <property type="molecule type" value="Genomic_DNA"/>
</dbReference>
<dbReference type="Proteomes" id="UP000324758">
    <property type="component" value="Unassembled WGS sequence"/>
</dbReference>
<organism evidence="5 6">
    <name type="scientific">Bradyrhizobium rifense</name>
    <dbReference type="NCBI Taxonomy" id="515499"/>
    <lineage>
        <taxon>Bacteria</taxon>
        <taxon>Pseudomonadati</taxon>
        <taxon>Pseudomonadota</taxon>
        <taxon>Alphaproteobacteria</taxon>
        <taxon>Hyphomicrobiales</taxon>
        <taxon>Nitrobacteraceae</taxon>
        <taxon>Bradyrhizobium</taxon>
    </lineage>
</organism>
<dbReference type="OrthoDB" id="7285481at2"/>
<dbReference type="Pfam" id="PF12833">
    <property type="entry name" value="HTH_18"/>
    <property type="match status" value="1"/>
</dbReference>